<dbReference type="PANTHER" id="PTHR30249">
    <property type="entry name" value="PUTATIVE SEROTONIN TRANSPORTER"/>
    <property type="match status" value="1"/>
</dbReference>
<feature type="transmembrane region" description="Helical" evidence="6">
    <location>
        <begin position="341"/>
        <end position="361"/>
    </location>
</feature>
<protein>
    <recommendedName>
        <fullName evidence="9">LrgB-like family-domain-containing protein</fullName>
    </recommendedName>
</protein>
<feature type="region of interest" description="Disordered" evidence="5">
    <location>
        <begin position="485"/>
        <end position="532"/>
    </location>
</feature>
<dbReference type="Pfam" id="PF04172">
    <property type="entry name" value="LrgB"/>
    <property type="match status" value="2"/>
</dbReference>
<name>A0A2T3A1H0_9PEZI</name>
<evidence type="ECO:0008006" key="9">
    <source>
        <dbReference type="Google" id="ProtNLM"/>
    </source>
</evidence>
<dbReference type="EMBL" id="KZ678510">
    <property type="protein sequence ID" value="PSR81086.1"/>
    <property type="molecule type" value="Genomic_DNA"/>
</dbReference>
<evidence type="ECO:0000313" key="8">
    <source>
        <dbReference type="Proteomes" id="UP000241462"/>
    </source>
</evidence>
<evidence type="ECO:0000256" key="1">
    <source>
        <dbReference type="ARBA" id="ARBA00004141"/>
    </source>
</evidence>
<keyword evidence="8" id="KW-1185">Reference proteome</keyword>
<dbReference type="OrthoDB" id="2502820at2759"/>
<keyword evidence="3 6" id="KW-1133">Transmembrane helix</keyword>
<dbReference type="PANTHER" id="PTHR30249:SF0">
    <property type="entry name" value="PLASTIDAL GLYCOLATE_GLYCERATE TRANSLOCATOR 1, CHLOROPLASTIC"/>
    <property type="match status" value="1"/>
</dbReference>
<accession>A0A2T3A1H0</accession>
<evidence type="ECO:0000256" key="6">
    <source>
        <dbReference type="SAM" id="Phobius"/>
    </source>
</evidence>
<proteinExistence type="predicted"/>
<dbReference type="Proteomes" id="UP000241462">
    <property type="component" value="Unassembled WGS sequence"/>
</dbReference>
<sequence>MGHGLERVYHKYLKPSTDVLNKHMSIGFTVPFLSLITETFAGRQQVGLLSAAFVIDATVAKGCAEPEKHLEPKMLDRFRKHLSDVSTLCTLSGYASDTNALQPCVWNESCRHNVDSRLTDGFQTPLDPESVSTSQASSQPSTRLRRCLAIGWTWTKQNAFLTFSILLFLGGIPLSSIQQNDLLLDTGFLFTVWLTFTTAQTTLKQHTRSHGRHQQPSQSQVPGRTLAIIATALNPVLWTSLFLLCYGLAKSRIQDESTSSVVARFKTNNTVSDIIAHHITMPDISNLEASGSSDRTSSSSYTKNLPVGAGDIATSILNAGIVAWGFKLFEYRNQIFSRGGLTVLCTSALAAIFNIIAWPLFAHQIGVRPAASDLSFAARSVTIALGVPAMKSLGGDAGVNAVGVVVNGICFQLVAGCFVDGSGLGTISSRWRCALESLLASSTAARWVRSKLRTTTDDSHTQQHTSRALGPLSMGLCIETVAQNRRDRQGISSTSSDPASGDGERPAAHPSSADNMASRYHSTNPSSRRSIADDNGLVNAQRSEEPQSTCRLAIPHALNDNVNNSSNNTILTNVMDPTNDATHTVAAGVTIGVNAAAMGTVHLYEQNSPAAAYSALTMTMFGVLTVLFTVHSPMIEWLVGMVGG</sequence>
<reference evidence="7 8" key="1">
    <citation type="journal article" date="2018" name="Mycol. Prog.">
        <title>Coniella lustricola, a new species from submerged detritus.</title>
        <authorList>
            <person name="Raudabaugh D.B."/>
            <person name="Iturriaga T."/>
            <person name="Carver A."/>
            <person name="Mondo S."/>
            <person name="Pangilinan J."/>
            <person name="Lipzen A."/>
            <person name="He G."/>
            <person name="Amirebrahimi M."/>
            <person name="Grigoriev I.V."/>
            <person name="Miller A.N."/>
        </authorList>
    </citation>
    <scope>NUCLEOTIDE SEQUENCE [LARGE SCALE GENOMIC DNA]</scope>
    <source>
        <strain evidence="7 8">B22-T-1</strain>
    </source>
</reference>
<dbReference type="GO" id="GO:0016020">
    <property type="term" value="C:membrane"/>
    <property type="evidence" value="ECO:0007669"/>
    <property type="project" value="UniProtKB-SubCell"/>
</dbReference>
<organism evidence="7 8">
    <name type="scientific">Coniella lustricola</name>
    <dbReference type="NCBI Taxonomy" id="2025994"/>
    <lineage>
        <taxon>Eukaryota</taxon>
        <taxon>Fungi</taxon>
        <taxon>Dikarya</taxon>
        <taxon>Ascomycota</taxon>
        <taxon>Pezizomycotina</taxon>
        <taxon>Sordariomycetes</taxon>
        <taxon>Sordariomycetidae</taxon>
        <taxon>Diaporthales</taxon>
        <taxon>Schizoparmaceae</taxon>
        <taxon>Coniella</taxon>
    </lineage>
</organism>
<dbReference type="AlphaFoldDB" id="A0A2T3A1H0"/>
<dbReference type="InParanoid" id="A0A2T3A1H0"/>
<feature type="transmembrane region" description="Helical" evidence="6">
    <location>
        <begin position="159"/>
        <end position="177"/>
    </location>
</feature>
<dbReference type="STRING" id="2025994.A0A2T3A1H0"/>
<evidence type="ECO:0000256" key="3">
    <source>
        <dbReference type="ARBA" id="ARBA00022989"/>
    </source>
</evidence>
<feature type="compositionally biased region" description="Polar residues" evidence="5">
    <location>
        <begin position="512"/>
        <end position="529"/>
    </location>
</feature>
<feature type="transmembrane region" description="Helical" evidence="6">
    <location>
        <begin position="224"/>
        <end position="249"/>
    </location>
</feature>
<feature type="transmembrane region" description="Helical" evidence="6">
    <location>
        <begin position="610"/>
        <end position="630"/>
    </location>
</feature>
<dbReference type="InterPro" id="IPR007300">
    <property type="entry name" value="CidB/LrgB"/>
</dbReference>
<evidence type="ECO:0000313" key="7">
    <source>
        <dbReference type="EMBL" id="PSR81086.1"/>
    </source>
</evidence>
<keyword evidence="2 6" id="KW-0812">Transmembrane</keyword>
<evidence type="ECO:0000256" key="5">
    <source>
        <dbReference type="SAM" id="MobiDB-lite"/>
    </source>
</evidence>
<evidence type="ECO:0000256" key="4">
    <source>
        <dbReference type="ARBA" id="ARBA00023136"/>
    </source>
</evidence>
<comment type="subcellular location">
    <subcellularLocation>
        <location evidence="1">Membrane</location>
        <topology evidence="1">Multi-pass membrane protein</topology>
    </subcellularLocation>
</comment>
<evidence type="ECO:0000256" key="2">
    <source>
        <dbReference type="ARBA" id="ARBA00022692"/>
    </source>
</evidence>
<keyword evidence="4 6" id="KW-0472">Membrane</keyword>
<gene>
    <name evidence="7" type="ORF">BD289DRAFT_507740</name>
</gene>